<proteinExistence type="predicted"/>
<dbReference type="PANTHER" id="PTHR11028">
    <property type="entry name" value="VACUOLAR ATP SYNTHASE SUBUNIT AC39"/>
    <property type="match status" value="1"/>
</dbReference>
<organism evidence="1">
    <name type="scientific">Medicago truncatula</name>
    <name type="common">Barrel medic</name>
    <name type="synonym">Medicago tribuloides</name>
    <dbReference type="NCBI Taxonomy" id="3880"/>
    <lineage>
        <taxon>Eukaryota</taxon>
        <taxon>Viridiplantae</taxon>
        <taxon>Streptophyta</taxon>
        <taxon>Embryophyta</taxon>
        <taxon>Tracheophyta</taxon>
        <taxon>Spermatophyta</taxon>
        <taxon>Magnoliopsida</taxon>
        <taxon>eudicotyledons</taxon>
        <taxon>Gunneridae</taxon>
        <taxon>Pentapetalae</taxon>
        <taxon>rosids</taxon>
        <taxon>fabids</taxon>
        <taxon>Fabales</taxon>
        <taxon>Fabaceae</taxon>
        <taxon>Papilionoideae</taxon>
        <taxon>50 kb inversion clade</taxon>
        <taxon>NPAAA clade</taxon>
        <taxon>Hologalegina</taxon>
        <taxon>IRL clade</taxon>
        <taxon>Trifolieae</taxon>
        <taxon>Medicago</taxon>
    </lineage>
</organism>
<protein>
    <submittedName>
        <fullName evidence="1">H+-transporting two-sector ATPase, C (AC39) subunit</fullName>
    </submittedName>
</protein>
<reference evidence="1" key="2">
    <citation type="submission" date="2007-03" db="EMBL/GenBank/DDBJ databases">
        <authorList>
            <consortium name="The International Medicago Genome Annotation Group"/>
        </authorList>
    </citation>
    <scope>NUCLEOTIDE SEQUENCE</scope>
</reference>
<dbReference type="SUPFAM" id="SSF103486">
    <property type="entry name" value="V-type ATP synthase subunit C"/>
    <property type="match status" value="1"/>
</dbReference>
<accession>A2Q5V2</accession>
<gene>
    <name evidence="1" type="ORF">MtrDRAFT_AC169177g19v1</name>
</gene>
<dbReference type="GO" id="GO:0046961">
    <property type="term" value="F:proton-transporting ATPase activity, rotational mechanism"/>
    <property type="evidence" value="ECO:0007669"/>
    <property type="project" value="InterPro"/>
</dbReference>
<dbReference type="InterPro" id="IPR036079">
    <property type="entry name" value="ATPase_csu/dsu_sf"/>
</dbReference>
<evidence type="ECO:0000313" key="1">
    <source>
        <dbReference type="EMBL" id="ABN08972.1"/>
    </source>
</evidence>
<name>A2Q5V2_MEDTR</name>
<dbReference type="EMBL" id="AC169177">
    <property type="protein sequence ID" value="ABN08972.1"/>
    <property type="molecule type" value="Genomic_DNA"/>
</dbReference>
<dbReference type="InterPro" id="IPR002843">
    <property type="entry name" value="ATPase_V0-cplx_csu/dsu"/>
</dbReference>
<dbReference type="GO" id="GO:0033179">
    <property type="term" value="C:proton-transporting V-type ATPase, V0 domain"/>
    <property type="evidence" value="ECO:0007669"/>
    <property type="project" value="InterPro"/>
</dbReference>
<dbReference type="AlphaFoldDB" id="A2Q5V2"/>
<sequence length="244" mass="27814">MDDDLIIAEPSPLHTTTIVEKCTLKLVDDYKHMLCQATEPLSTFLEYITYGHMIDNVVLIVTGTLHERDVQELLEKCHPLGMFDSILLLVHRILISSFVSPRGILLSIATLAVAQNMRELYRLVLVDTPLAPYFSECITSEDLDDMNIEIMRNTLYKAYLEDFYRFCQKLGGATAEIMSDLLAFEADRRAVNITINSIGTELTRDDRRKLYSNFGLFYPYGHEELAVCEDIDQPVIHDDQIASV</sequence>
<dbReference type="Pfam" id="PF01992">
    <property type="entry name" value="vATP-synt_AC39"/>
    <property type="match status" value="2"/>
</dbReference>
<reference evidence="1" key="1">
    <citation type="submission" date="2005-12" db="EMBL/GenBank/DDBJ databases">
        <authorList>
            <person name="Town C.D."/>
        </authorList>
    </citation>
    <scope>NUCLEOTIDE SEQUENCE</scope>
</reference>
<dbReference type="InterPro" id="IPR016727">
    <property type="entry name" value="ATPase_V0-cplx_dsu"/>
</dbReference>